<keyword evidence="2 4" id="KW-0833">Ubl conjugation pathway</keyword>
<feature type="compositionally biased region" description="Polar residues" evidence="5">
    <location>
        <begin position="35"/>
        <end position="44"/>
    </location>
</feature>
<dbReference type="GO" id="GO:0034727">
    <property type="term" value="P:piecemeal microautophagy of the nucleus"/>
    <property type="evidence" value="ECO:0007669"/>
    <property type="project" value="TreeGrafter"/>
</dbReference>
<comment type="subunit">
    <text evidence="4">Forms a conjugate with ATG5.</text>
</comment>
<dbReference type="PANTHER" id="PTHR13385">
    <property type="entry name" value="AUTOPHAGY PROTEIN 12"/>
    <property type="match status" value="1"/>
</dbReference>
<evidence type="ECO:0000256" key="4">
    <source>
        <dbReference type="RuleBase" id="RU361201"/>
    </source>
</evidence>
<dbReference type="InterPro" id="IPR029071">
    <property type="entry name" value="Ubiquitin-like_domsf"/>
</dbReference>
<evidence type="ECO:0000256" key="1">
    <source>
        <dbReference type="ARBA" id="ARBA00022499"/>
    </source>
</evidence>
<evidence type="ECO:0000256" key="5">
    <source>
        <dbReference type="SAM" id="MobiDB-lite"/>
    </source>
</evidence>
<evidence type="ECO:0000256" key="2">
    <source>
        <dbReference type="ARBA" id="ARBA00022786"/>
    </source>
</evidence>
<dbReference type="GO" id="GO:0061723">
    <property type="term" value="P:glycophagy"/>
    <property type="evidence" value="ECO:0007669"/>
    <property type="project" value="TreeGrafter"/>
</dbReference>
<reference evidence="7" key="1">
    <citation type="submission" date="2022-11" db="UniProtKB">
        <authorList>
            <consortium name="WormBaseParasite"/>
        </authorList>
    </citation>
    <scope>IDENTIFICATION</scope>
</reference>
<organism evidence="6 7">
    <name type="scientific">Romanomermis culicivorax</name>
    <name type="common">Nematode worm</name>
    <dbReference type="NCBI Taxonomy" id="13658"/>
    <lineage>
        <taxon>Eukaryota</taxon>
        <taxon>Metazoa</taxon>
        <taxon>Ecdysozoa</taxon>
        <taxon>Nematoda</taxon>
        <taxon>Enoplea</taxon>
        <taxon>Dorylaimia</taxon>
        <taxon>Mermithida</taxon>
        <taxon>Mermithoidea</taxon>
        <taxon>Mermithidae</taxon>
        <taxon>Romanomermis</taxon>
    </lineage>
</organism>
<dbReference type="OMA" id="YAKTHAW"/>
<dbReference type="GO" id="GO:0019776">
    <property type="term" value="F:Atg8-family ligase activity"/>
    <property type="evidence" value="ECO:0007669"/>
    <property type="project" value="TreeGrafter"/>
</dbReference>
<dbReference type="SUPFAM" id="SSF54236">
    <property type="entry name" value="Ubiquitin-like"/>
    <property type="match status" value="1"/>
</dbReference>
<keyword evidence="3 4" id="KW-0072">Autophagy</keyword>
<protein>
    <recommendedName>
        <fullName evidence="4">Ubiquitin-like protein ATG12</fullName>
    </recommendedName>
</protein>
<dbReference type="GO" id="GO:0097352">
    <property type="term" value="P:autophagosome maturation"/>
    <property type="evidence" value="ECO:0007669"/>
    <property type="project" value="TreeGrafter"/>
</dbReference>
<dbReference type="WBParaSite" id="nRc.2.0.1.t30536-RA">
    <property type="protein sequence ID" value="nRc.2.0.1.t30536-RA"/>
    <property type="gene ID" value="nRc.2.0.1.g30536"/>
</dbReference>
<comment type="similarity">
    <text evidence="4">Belongs to the ATG12 family.</text>
</comment>
<dbReference type="GO" id="GO:0000045">
    <property type="term" value="P:autophagosome assembly"/>
    <property type="evidence" value="ECO:0007669"/>
    <property type="project" value="InterPro"/>
</dbReference>
<comment type="function">
    <text evidence="4">Ubiquitin-like protein involved in autophagic vesicle formation.</text>
</comment>
<evidence type="ECO:0000256" key="3">
    <source>
        <dbReference type="ARBA" id="ARBA00023006"/>
    </source>
</evidence>
<keyword evidence="6" id="KW-1185">Reference proteome</keyword>
<dbReference type="InterPro" id="IPR007242">
    <property type="entry name" value="Atg12"/>
</dbReference>
<dbReference type="AlphaFoldDB" id="A0A915JW40"/>
<dbReference type="GO" id="GO:0000422">
    <property type="term" value="P:autophagy of mitochondrion"/>
    <property type="evidence" value="ECO:0007669"/>
    <property type="project" value="TreeGrafter"/>
</dbReference>
<dbReference type="Pfam" id="PF04110">
    <property type="entry name" value="APG12"/>
    <property type="match status" value="1"/>
</dbReference>
<dbReference type="Gene3D" id="3.10.20.90">
    <property type="entry name" value="Phosphatidylinositol 3-kinase Catalytic Subunit, Chain A, domain 1"/>
    <property type="match status" value="1"/>
</dbReference>
<feature type="region of interest" description="Disordered" evidence="5">
    <location>
        <begin position="1"/>
        <end position="44"/>
    </location>
</feature>
<evidence type="ECO:0000313" key="6">
    <source>
        <dbReference type="Proteomes" id="UP000887565"/>
    </source>
</evidence>
<dbReference type="GO" id="GO:0034274">
    <property type="term" value="C:Atg12-Atg5-Atg16 complex"/>
    <property type="evidence" value="ECO:0007669"/>
    <property type="project" value="TreeGrafter"/>
</dbReference>
<evidence type="ECO:0000313" key="7">
    <source>
        <dbReference type="WBParaSite" id="nRc.2.0.1.t30536-RA"/>
    </source>
</evidence>
<proteinExistence type="inferred from homology"/>
<dbReference type="GO" id="GO:0034045">
    <property type="term" value="C:phagophore assembly site membrane"/>
    <property type="evidence" value="ECO:0007669"/>
    <property type="project" value="TreeGrafter"/>
</dbReference>
<dbReference type="CDD" id="cd01612">
    <property type="entry name" value="Ubl_ATG12"/>
    <property type="match status" value="1"/>
</dbReference>
<sequence>MEQNSNSVPADNPKDQDDQTNSIEEVNIETECKTIESSSSTTTGQKVELILKPVGDTPIIKQKKWSLPNFRTVGWVNAFVRKYLRLEQSDSLYLFVNQSFAPNPDSEVGDLLECFGSDGKLVIHYSKTKAWG</sequence>
<dbReference type="GO" id="GO:0000421">
    <property type="term" value="C:autophagosome membrane"/>
    <property type="evidence" value="ECO:0007669"/>
    <property type="project" value="TreeGrafter"/>
</dbReference>
<accession>A0A915JW40</accession>
<keyword evidence="1 4" id="KW-1017">Isopeptide bond</keyword>
<dbReference type="PANTHER" id="PTHR13385:SF0">
    <property type="entry name" value="UBIQUITIN-LIKE PROTEIN ATG12"/>
    <property type="match status" value="1"/>
</dbReference>
<dbReference type="FunFam" id="3.10.20.90:FF:000150">
    <property type="entry name" value="Ubiquitin-like protein ATG12"/>
    <property type="match status" value="1"/>
</dbReference>
<dbReference type="Proteomes" id="UP000887565">
    <property type="component" value="Unplaced"/>
</dbReference>
<name>A0A915JW40_ROMCU</name>